<dbReference type="InterPro" id="IPR004314">
    <property type="entry name" value="Neprosin"/>
</dbReference>
<dbReference type="OrthoDB" id="635613at2759"/>
<dbReference type="PANTHER" id="PTHR31589:SF250">
    <property type="entry name" value="NEPROSIN DOMAIN-CONTAINING PROTEIN"/>
    <property type="match status" value="1"/>
</dbReference>
<evidence type="ECO:0000313" key="4">
    <source>
        <dbReference type="EMBL" id="OEL15080.1"/>
    </source>
</evidence>
<name>A0A1E5UQE8_9POAL</name>
<protein>
    <recommendedName>
        <fullName evidence="3">Neprosin PEP catalytic domain-containing protein</fullName>
    </recommendedName>
</protein>
<gene>
    <name evidence="4" type="ORF">BAE44_0023901</name>
</gene>
<feature type="domain" description="Neprosin PEP catalytic" evidence="3">
    <location>
        <begin position="137"/>
        <end position="390"/>
    </location>
</feature>
<dbReference type="InterPro" id="IPR025521">
    <property type="entry name" value="Neprosin_propep"/>
</dbReference>
<feature type="signal peptide" evidence="2">
    <location>
        <begin position="1"/>
        <end position="27"/>
    </location>
</feature>
<dbReference type="Gene3D" id="3.90.1320.10">
    <property type="entry name" value="Outer-capsid protein sigma 3, large lobe"/>
    <property type="match status" value="1"/>
</dbReference>
<dbReference type="PROSITE" id="PS52045">
    <property type="entry name" value="NEPROSIN_PEP_CD"/>
    <property type="match status" value="1"/>
</dbReference>
<dbReference type="AlphaFoldDB" id="A0A1E5UQE8"/>
<dbReference type="EMBL" id="LWDX02068064">
    <property type="protein sequence ID" value="OEL15080.1"/>
    <property type="molecule type" value="Genomic_DNA"/>
</dbReference>
<keyword evidence="2" id="KW-0732">Signal</keyword>
<dbReference type="STRING" id="888268.A0A1E5UQE8"/>
<feature type="compositionally biased region" description="Polar residues" evidence="1">
    <location>
        <begin position="68"/>
        <end position="86"/>
    </location>
</feature>
<evidence type="ECO:0000256" key="1">
    <source>
        <dbReference type="SAM" id="MobiDB-lite"/>
    </source>
</evidence>
<accession>A0A1E5UQE8</accession>
<evidence type="ECO:0000313" key="5">
    <source>
        <dbReference type="Proteomes" id="UP000095767"/>
    </source>
</evidence>
<dbReference type="Pfam" id="PF14365">
    <property type="entry name" value="Neprosin_AP"/>
    <property type="match status" value="1"/>
</dbReference>
<feature type="chain" id="PRO_5009187324" description="Neprosin PEP catalytic domain-containing protein" evidence="2">
    <location>
        <begin position="28"/>
        <end position="390"/>
    </location>
</feature>
<comment type="caution">
    <text evidence="4">The sequence shown here is derived from an EMBL/GenBank/DDBJ whole genome shotgun (WGS) entry which is preliminary data.</text>
</comment>
<sequence length="390" mass="42884">MSAMTRTSMAALVVALAFLFLLEGAATAGTAVGEPVRRLRQARSLLRRLNKAPLASIEMRPSYHTGSLYNDSNNAAPHPITQTWHQNGKCPENTVPIRRNKEEDVLRASSVRKYGKKSPGSIPIANLISSVGDPDTPNVLRGHQHAVAHAQGADKYYGTRAGFNLWQPKIDRANDFSLTQLWITNGSYSGNDLNTIEVGWQVFPYLYNDSNTRLFIYWTRDAYKKTGCYNLLCSGFIQTSNQIAIGGSLSPVSIYGASQYYIDIFVWKDPKGGNWWLQVGGYDLGYWPSSIFSNLADGASSVQWGGEVFSPDAGQTSTPMGSGHFPEEGFGKASHIKNINVVDSSNSLRMPSGVDLQNKQRNCYNVQNGTNNDWGTYIYYGGPGKNPNCP</sequence>
<reference evidence="4 5" key="1">
    <citation type="submission" date="2016-09" db="EMBL/GenBank/DDBJ databases">
        <title>The draft genome of Dichanthelium oligosanthes: A C3 panicoid grass species.</title>
        <authorList>
            <person name="Studer A.J."/>
            <person name="Schnable J.C."/>
            <person name="Brutnell T.P."/>
        </authorList>
    </citation>
    <scope>NUCLEOTIDE SEQUENCE [LARGE SCALE GENOMIC DNA]</scope>
    <source>
        <strain evidence="5">cv. Kellogg 1175</strain>
        <tissue evidence="4">Leaf</tissue>
    </source>
</reference>
<evidence type="ECO:0000259" key="3">
    <source>
        <dbReference type="PROSITE" id="PS52045"/>
    </source>
</evidence>
<dbReference type="PANTHER" id="PTHR31589">
    <property type="entry name" value="PROTEIN, PUTATIVE (DUF239)-RELATED-RELATED"/>
    <property type="match status" value="1"/>
</dbReference>
<dbReference type="InterPro" id="IPR053168">
    <property type="entry name" value="Glutamic_endopeptidase"/>
</dbReference>
<evidence type="ECO:0000256" key="2">
    <source>
        <dbReference type="SAM" id="SignalP"/>
    </source>
</evidence>
<dbReference type="Proteomes" id="UP000095767">
    <property type="component" value="Unassembled WGS sequence"/>
</dbReference>
<dbReference type="Pfam" id="PF03080">
    <property type="entry name" value="Neprosin"/>
    <property type="match status" value="1"/>
</dbReference>
<keyword evidence="5" id="KW-1185">Reference proteome</keyword>
<feature type="region of interest" description="Disordered" evidence="1">
    <location>
        <begin position="68"/>
        <end position="102"/>
    </location>
</feature>
<proteinExistence type="predicted"/>
<organism evidence="4 5">
    <name type="scientific">Dichanthelium oligosanthes</name>
    <dbReference type="NCBI Taxonomy" id="888268"/>
    <lineage>
        <taxon>Eukaryota</taxon>
        <taxon>Viridiplantae</taxon>
        <taxon>Streptophyta</taxon>
        <taxon>Embryophyta</taxon>
        <taxon>Tracheophyta</taxon>
        <taxon>Spermatophyta</taxon>
        <taxon>Magnoliopsida</taxon>
        <taxon>Liliopsida</taxon>
        <taxon>Poales</taxon>
        <taxon>Poaceae</taxon>
        <taxon>PACMAD clade</taxon>
        <taxon>Panicoideae</taxon>
        <taxon>Panicodae</taxon>
        <taxon>Paniceae</taxon>
        <taxon>Dichantheliinae</taxon>
        <taxon>Dichanthelium</taxon>
    </lineage>
</organism>